<dbReference type="Pfam" id="PF25140">
    <property type="entry name" value="PGAP1_TMD"/>
    <property type="match status" value="1"/>
</dbReference>
<dbReference type="GO" id="GO:0050185">
    <property type="term" value="F:phosphatidylinositol deacylase activity"/>
    <property type="evidence" value="ECO:0007669"/>
    <property type="project" value="TreeGrafter"/>
</dbReference>
<gene>
    <name evidence="17" type="ORF">E5288_WYG000228</name>
</gene>
<feature type="domain" description="GPI inositol-deacylase PGAP1-like alpha/beta" evidence="15">
    <location>
        <begin position="83"/>
        <end position="301"/>
    </location>
</feature>
<dbReference type="PANTHER" id="PTHR15495">
    <property type="entry name" value="NEGATIVE REGULATOR OF VESICLE FORMATION-RELATED"/>
    <property type="match status" value="1"/>
</dbReference>
<sequence length="1293" mass="148308">MLLHSVNLWNLAFYALMVFMATLGLWDVFFGFEENKCSMSYMFEYPEYQKIELPKKLAKRYPAYELYLYGEGSYAEEHKVLPLTGIPVLFLPGNAGSYKQVRSIGSIALRKAEDIDFKYHFDFFSVNFNEELVALYGGSLQKQTKFVHECIKTILKLYKGQEFAPKSVAIVGHSMGGLVARALLTLKNFKQDLINLLVTQATPHVAPVMPLDRFITDFYMTVNNYWILNARQINLTTLSVAGGFRDYQVRSGLTFLPKLSHHTSALSVVSSAVPKTWVSTDHLSIVWCKQLQLTTVRAFFDLIDADTKQITQNPKKKLSVLNHHFIRHPAKHFEENPSIISDLTGTSMWVPVKVSKWTYVAYNESDKIYFTFPLANHRKIYTHVYCQSTMLDTNSWIFGCINSTSMCRQGVDLSWKAELLPTIKSLTLRLQDYPSLSHLVVYVPSIHGSKFVVDCEFFKKETRSIQLPVTHLFSFGLSSRKVILNTSGLFYNIELLNFGQIYQAFKINVVSKCSGVKEEITSIYKLHIPWSYEDSLTIAQVPSSTEISVKLHIAQPDNDSHVALLKMYTSSDCQYEVTVKTSFSQILGQVVRFHGGALPAYVISSILLAYGGQLYSLFSTGHCLEYATMLDKEAKPYKVDPFVIMVKFLLGYKWFKELWDMLLLPELDAIILTSQSMCFPLVSLILFLFGTCTAYWGGLLSSTSVKLLSSLWLALKRPSELPKDIKIISPDLPILTIIFILISWTTCGAFAILLTYLYYVFKIVHLQASLTTFKNSQTVNPKHSRRSEKKSNHHKDSAVHHLRLSSSDAEDSLRMHSTLINLLTWIVLLSMPSLIYWLKNLRYYFKLNPDPCKPLAFILIPTMAILGNTYTTSIKSSKLLKTTSQFPLPLAVGVIAFGSSHLYRVPCFVFIPLLLHALCNFMDNIKWEQHRSISVDSKILWRRQVYFYNVEDRKLVLECLRKVAEAWFCFVLYVQYSYFHLLGSLKGKSTQFLLAFFLILTRMKVFKTLVLKKNHLCLINTDFVSLQYILIIQISSYVYNGHLLQKVVKGSKTIKGTSVTKIYEIIGNKITFIKLCIENRTVFIWLAKHTLPPKLNEILKYLQISVPMNFSYHIGIKAKIIFSSHGGNLSTGTQHSTMNIGGLLKLAANPFVKAGEEKVAFLRLIHMKTIMDIISVKTNRSIHRMFMVSAKRCPYLRVLRIFCIFFIYNFEYKLSIFLSSHLTSTTSHQRQKYRVIFKDEKYTSRSFNIFLEYVENYLEIPNVEATGVYNMKASKAFPISFFFNSHFIFTFFP</sequence>
<evidence type="ECO:0000259" key="15">
    <source>
        <dbReference type="Pfam" id="PF07819"/>
    </source>
</evidence>
<comment type="subcellular location">
    <subcellularLocation>
        <location evidence="1">Endoplasmic reticulum membrane</location>
        <topology evidence="1">Multi-pass membrane protein</topology>
    </subcellularLocation>
</comment>
<dbReference type="FunFam" id="3.40.50.1820:FF:000026">
    <property type="entry name" value="GPI inositol-deacylase"/>
    <property type="match status" value="1"/>
</dbReference>
<keyword evidence="8 13" id="KW-0653">Protein transport</keyword>
<feature type="transmembrane region" description="Helical" evidence="13">
    <location>
        <begin position="819"/>
        <end position="839"/>
    </location>
</feature>
<evidence type="ECO:0000256" key="13">
    <source>
        <dbReference type="RuleBase" id="RU365011"/>
    </source>
</evidence>
<dbReference type="InterPro" id="IPR039529">
    <property type="entry name" value="PGAP1/BST1"/>
</dbReference>
<evidence type="ECO:0000256" key="10">
    <source>
        <dbReference type="ARBA" id="ARBA00023136"/>
    </source>
</evidence>
<evidence type="ECO:0000256" key="8">
    <source>
        <dbReference type="ARBA" id="ARBA00022927"/>
    </source>
</evidence>
<proteinExistence type="inferred from homology"/>
<keyword evidence="18" id="KW-1185">Reference proteome</keyword>
<feature type="region of interest" description="Disordered" evidence="14">
    <location>
        <begin position="777"/>
        <end position="800"/>
    </location>
</feature>
<dbReference type="Gene3D" id="3.40.50.1820">
    <property type="entry name" value="alpha/beta hydrolase"/>
    <property type="match status" value="1"/>
</dbReference>
<feature type="transmembrane region" description="Helical" evidence="13">
    <location>
        <begin position="598"/>
        <end position="618"/>
    </location>
</feature>
<evidence type="ECO:0000256" key="5">
    <source>
        <dbReference type="ARBA" id="ARBA00022692"/>
    </source>
</evidence>
<dbReference type="GO" id="GO:0015031">
    <property type="term" value="P:protein transport"/>
    <property type="evidence" value="ECO:0007669"/>
    <property type="project" value="UniProtKB-KW"/>
</dbReference>
<dbReference type="SUPFAM" id="SSF53474">
    <property type="entry name" value="alpha/beta-Hydrolases"/>
    <property type="match status" value="1"/>
</dbReference>
<dbReference type="Proteomes" id="UP000322234">
    <property type="component" value="Unassembled WGS sequence"/>
</dbReference>
<accession>A0A6B0QQ47</accession>
<evidence type="ECO:0000256" key="9">
    <source>
        <dbReference type="ARBA" id="ARBA00022989"/>
    </source>
</evidence>
<keyword evidence="5 13" id="KW-0812">Transmembrane</keyword>
<evidence type="ECO:0000256" key="3">
    <source>
        <dbReference type="ARBA" id="ARBA00015856"/>
    </source>
</evidence>
<evidence type="ECO:0000256" key="12">
    <source>
        <dbReference type="ARBA" id="ARBA00093318"/>
    </source>
</evidence>
<dbReference type="Pfam" id="PF25141">
    <property type="entry name" value="PGAP1_2nd"/>
    <property type="match status" value="1"/>
</dbReference>
<evidence type="ECO:0000259" key="16">
    <source>
        <dbReference type="Pfam" id="PF25140"/>
    </source>
</evidence>
<feature type="transmembrane region" description="Helical" evidence="13">
    <location>
        <begin position="735"/>
        <end position="759"/>
    </location>
</feature>
<name>A0A6B0QQ47_9CETA</name>
<dbReference type="EMBL" id="VBQZ03000001">
    <property type="protein sequence ID" value="MXQ79132.1"/>
    <property type="molecule type" value="Genomic_DNA"/>
</dbReference>
<dbReference type="GO" id="GO:0005789">
    <property type="term" value="C:endoplasmic reticulum membrane"/>
    <property type="evidence" value="ECO:0007669"/>
    <property type="project" value="UniProtKB-SubCell"/>
</dbReference>
<dbReference type="InterPro" id="IPR056824">
    <property type="entry name" value="PGAP1_TMD"/>
</dbReference>
<organism evidence="17 18">
    <name type="scientific">Bos mutus</name>
    <name type="common">wild yak</name>
    <dbReference type="NCBI Taxonomy" id="72004"/>
    <lineage>
        <taxon>Eukaryota</taxon>
        <taxon>Metazoa</taxon>
        <taxon>Chordata</taxon>
        <taxon>Craniata</taxon>
        <taxon>Vertebrata</taxon>
        <taxon>Euteleostomi</taxon>
        <taxon>Mammalia</taxon>
        <taxon>Eutheria</taxon>
        <taxon>Laurasiatheria</taxon>
        <taxon>Artiodactyla</taxon>
        <taxon>Ruminantia</taxon>
        <taxon>Pecora</taxon>
        <taxon>Bovidae</taxon>
        <taxon>Bovinae</taxon>
        <taxon>Bos</taxon>
    </lineage>
</organism>
<evidence type="ECO:0000313" key="18">
    <source>
        <dbReference type="Proteomes" id="UP000322234"/>
    </source>
</evidence>
<feature type="domain" description="GPI inositol-deacylase transmembrane" evidence="16">
    <location>
        <begin position="597"/>
        <end position="921"/>
    </location>
</feature>
<feature type="transmembrane region" description="Helical" evidence="13">
    <location>
        <begin position="667"/>
        <end position="689"/>
    </location>
</feature>
<dbReference type="PANTHER" id="PTHR15495:SF7">
    <property type="entry name" value="GPI INOSITOL-DEACYLASE"/>
    <property type="match status" value="1"/>
</dbReference>
<feature type="compositionally biased region" description="Basic residues" evidence="14">
    <location>
        <begin position="782"/>
        <end position="793"/>
    </location>
</feature>
<dbReference type="InterPro" id="IPR012908">
    <property type="entry name" value="PGAP1-ab_dom-like"/>
</dbReference>
<keyword evidence="7 13" id="KW-0256">Endoplasmic reticulum</keyword>
<dbReference type="Pfam" id="PF24660">
    <property type="entry name" value="PGAP1_3rd"/>
    <property type="match status" value="1"/>
</dbReference>
<evidence type="ECO:0000256" key="6">
    <source>
        <dbReference type="ARBA" id="ARBA00022801"/>
    </source>
</evidence>
<keyword evidence="11" id="KW-0325">Glycoprotein</keyword>
<evidence type="ECO:0000256" key="14">
    <source>
        <dbReference type="SAM" id="MobiDB-lite"/>
    </source>
</evidence>
<keyword evidence="10 13" id="KW-0472">Membrane</keyword>
<dbReference type="EC" id="3.1.-.-" evidence="13"/>
<comment type="function">
    <text evidence="12 13">GPI inositol-deacylase that catalyzes the remove of the acyl chain linked to the 2-OH position of inositol ring from the GPI-anchored protein (GPI-AP) in the endoplasmic reticulum. Initiates the post-attachment remodeling phase of GPI-AP biogenesis and participates in endoplasmic reticulum (ER)-to-Golgi transport of GPI-anchored protein.</text>
</comment>
<comment type="caution">
    <text evidence="13">Lacks conserved residue(s) required for the propagation of feature annotation.</text>
</comment>
<dbReference type="GO" id="GO:0006505">
    <property type="term" value="P:GPI anchor metabolic process"/>
    <property type="evidence" value="ECO:0007669"/>
    <property type="project" value="TreeGrafter"/>
</dbReference>
<keyword evidence="6 13" id="KW-0378">Hydrolase</keyword>
<evidence type="ECO:0000256" key="4">
    <source>
        <dbReference type="ARBA" id="ARBA00022448"/>
    </source>
</evidence>
<feature type="transmembrane region" description="Helical" evidence="13">
    <location>
        <begin position="12"/>
        <end position="32"/>
    </location>
</feature>
<dbReference type="GO" id="GO:0006888">
    <property type="term" value="P:endoplasmic reticulum to Golgi vesicle-mediated transport"/>
    <property type="evidence" value="ECO:0007669"/>
    <property type="project" value="TreeGrafter"/>
</dbReference>
<dbReference type="Pfam" id="PF07819">
    <property type="entry name" value="PGAP1"/>
    <property type="match status" value="1"/>
</dbReference>
<comment type="caution">
    <text evidence="17">The sequence shown here is derived from an EMBL/GenBank/DDBJ whole genome shotgun (WGS) entry which is preliminary data.</text>
</comment>
<evidence type="ECO:0000256" key="7">
    <source>
        <dbReference type="ARBA" id="ARBA00022824"/>
    </source>
</evidence>
<protein>
    <recommendedName>
        <fullName evidence="3 13">GPI inositol-deacylase</fullName>
        <ecNumber evidence="13">3.1.-.-</ecNumber>
    </recommendedName>
</protein>
<evidence type="ECO:0000313" key="17">
    <source>
        <dbReference type="EMBL" id="MXQ79132.1"/>
    </source>
</evidence>
<evidence type="ECO:0000256" key="1">
    <source>
        <dbReference type="ARBA" id="ARBA00004477"/>
    </source>
</evidence>
<keyword evidence="4 13" id="KW-0813">Transport</keyword>
<comment type="similarity">
    <text evidence="2 13">Belongs to the GPI inositol-deacylase family.</text>
</comment>
<evidence type="ECO:0000256" key="2">
    <source>
        <dbReference type="ARBA" id="ARBA00006931"/>
    </source>
</evidence>
<evidence type="ECO:0000256" key="11">
    <source>
        <dbReference type="ARBA" id="ARBA00023180"/>
    </source>
</evidence>
<reference evidence="17" key="1">
    <citation type="submission" date="2019-10" db="EMBL/GenBank/DDBJ databases">
        <title>The sequence and de novo assembly of the wild yak genome.</title>
        <authorList>
            <person name="Liu Y."/>
        </authorList>
    </citation>
    <scope>NUCLEOTIDE SEQUENCE [LARGE SCALE GENOMIC DNA]</scope>
    <source>
        <strain evidence="17">WY2019</strain>
    </source>
</reference>
<keyword evidence="9 13" id="KW-1133">Transmembrane helix</keyword>
<dbReference type="InterPro" id="IPR029058">
    <property type="entry name" value="AB_hydrolase_fold"/>
</dbReference>